<proteinExistence type="predicted"/>
<name>A0A1I2NYI6_9BACT</name>
<dbReference type="Pfam" id="PF20245">
    <property type="entry name" value="DUF6600"/>
    <property type="match status" value="1"/>
</dbReference>
<feature type="compositionally biased region" description="Low complexity" evidence="1">
    <location>
        <begin position="269"/>
        <end position="280"/>
    </location>
</feature>
<dbReference type="AlphaFoldDB" id="A0A1I2NYI6"/>
<feature type="compositionally biased region" description="Low complexity" evidence="1">
    <location>
        <begin position="473"/>
        <end position="485"/>
    </location>
</feature>
<feature type="compositionally biased region" description="Basic and acidic residues" evidence="1">
    <location>
        <begin position="253"/>
        <end position="268"/>
    </location>
</feature>
<feature type="compositionally biased region" description="Polar residues" evidence="1">
    <location>
        <begin position="283"/>
        <end position="331"/>
    </location>
</feature>
<evidence type="ECO:0000313" key="3">
    <source>
        <dbReference type="Proteomes" id="UP000199642"/>
    </source>
</evidence>
<sequence>MKTTLLSRWIAALMVGFISLGLFSSQDAKAENFRGVSFQVFYDELMPYGDWVKDANYGYIWLPAVGQDFHPYGTNGHWVMTEFGNTWVSYYDWGWAPFHYGRWYFDDYYQSWAWIPGYDWGPAWVSWRSGGGHYGWAPLGPRISVSVGFRIPSFHWVFLPHRRMYDPYGWRYYASHNTRVKIINRTKIINNTVVYNNNTYIAGPSRREVEQLTRRRVNVYNVRQSDRPGRANLSRNEVNLYRPDLARTNGRSVDARPSRVVDSREALNRRGSSAASPSRSRTMDQAPSSRSANPAIRNSTGTNRAATGASRSGTLQNRNSSPRSAGGQTFESRPYQAPKQNGRSVQTRTAPNANRQGTVSRPASPSRESSVRTSPSRGMSPNSGRVQQSRQAPSVKKAPAPTRQRSVQSAPSRSNTRVQAPASRNTRVQAPARSNSRVQAPARSNTRVQAPARSNTRVQAPARSSTPKKAPARSSGSSRGNGRNN</sequence>
<reference evidence="3" key="1">
    <citation type="submission" date="2016-10" db="EMBL/GenBank/DDBJ databases">
        <authorList>
            <person name="Varghese N."/>
            <person name="Submissions S."/>
        </authorList>
    </citation>
    <scope>NUCLEOTIDE SEQUENCE [LARGE SCALE GENOMIC DNA]</scope>
    <source>
        <strain evidence="3">DSM 19315</strain>
    </source>
</reference>
<dbReference type="OrthoDB" id="5485224at2"/>
<dbReference type="Proteomes" id="UP000199642">
    <property type="component" value="Unassembled WGS sequence"/>
</dbReference>
<gene>
    <name evidence="2" type="ORF">SAMN04487988_101267</name>
</gene>
<dbReference type="EMBL" id="FOPC01000001">
    <property type="protein sequence ID" value="SFG06341.1"/>
    <property type="molecule type" value="Genomic_DNA"/>
</dbReference>
<feature type="compositionally biased region" description="Polar residues" evidence="1">
    <location>
        <begin position="403"/>
        <end position="467"/>
    </location>
</feature>
<accession>A0A1I2NYI6</accession>
<organism evidence="2 3">
    <name type="scientific">Algoriphagus hitonicola</name>
    <dbReference type="NCBI Taxonomy" id="435880"/>
    <lineage>
        <taxon>Bacteria</taxon>
        <taxon>Pseudomonadati</taxon>
        <taxon>Bacteroidota</taxon>
        <taxon>Cytophagia</taxon>
        <taxon>Cytophagales</taxon>
        <taxon>Cyclobacteriaceae</taxon>
        <taxon>Algoriphagus</taxon>
    </lineage>
</organism>
<keyword evidence="3" id="KW-1185">Reference proteome</keyword>
<dbReference type="RefSeq" id="WP_092788441.1">
    <property type="nucleotide sequence ID" value="NZ_FOPC01000001.1"/>
</dbReference>
<dbReference type="STRING" id="435880.SAMN04487988_101267"/>
<evidence type="ECO:0000256" key="1">
    <source>
        <dbReference type="SAM" id="MobiDB-lite"/>
    </source>
</evidence>
<feature type="compositionally biased region" description="Polar residues" evidence="1">
    <location>
        <begin position="338"/>
        <end position="392"/>
    </location>
</feature>
<protein>
    <submittedName>
        <fullName evidence="2">Uncharacterized protein</fullName>
    </submittedName>
</protein>
<feature type="region of interest" description="Disordered" evidence="1">
    <location>
        <begin position="223"/>
        <end position="485"/>
    </location>
</feature>
<dbReference type="InterPro" id="IPR046535">
    <property type="entry name" value="DUF6600"/>
</dbReference>
<evidence type="ECO:0000313" key="2">
    <source>
        <dbReference type="EMBL" id="SFG06341.1"/>
    </source>
</evidence>